<sequence>MLQVTVRVEVESSGTLAAIGSMLLPKFSVVPATVQELRIVAVTWKVVEAVADHDALLTRAAEQTTTAFNNLDIFDSCI</sequence>
<reference evidence="2" key="1">
    <citation type="journal article" date="2019" name="Int. J. Syst. Evol. Microbiol.">
        <title>The Global Catalogue of Microorganisms (GCM) 10K type strain sequencing project: providing services to taxonomists for standard genome sequencing and annotation.</title>
        <authorList>
            <consortium name="The Broad Institute Genomics Platform"/>
            <consortium name="The Broad Institute Genome Sequencing Center for Infectious Disease"/>
            <person name="Wu L."/>
            <person name="Ma J."/>
        </authorList>
    </citation>
    <scope>NUCLEOTIDE SEQUENCE [LARGE SCALE GENOMIC DNA]</scope>
    <source>
        <strain evidence="2">CCM 2767</strain>
    </source>
</reference>
<gene>
    <name evidence="1" type="ORF">GCM10008066_25900</name>
</gene>
<name>A0A8J3AT04_9BURK</name>
<evidence type="ECO:0000313" key="1">
    <source>
        <dbReference type="EMBL" id="GGI20812.1"/>
    </source>
</evidence>
<dbReference type="EMBL" id="BMDI01000002">
    <property type="protein sequence ID" value="GGI20812.1"/>
    <property type="molecule type" value="Genomic_DNA"/>
</dbReference>
<dbReference type="Proteomes" id="UP000642180">
    <property type="component" value="Unassembled WGS sequence"/>
</dbReference>
<keyword evidence="2" id="KW-1185">Reference proteome</keyword>
<comment type="caution">
    <text evidence="1">The sequence shown here is derived from an EMBL/GenBank/DDBJ whole genome shotgun (WGS) entry which is preliminary data.</text>
</comment>
<proteinExistence type="predicted"/>
<accession>A0A8J3AT04</accession>
<dbReference type="AlphaFoldDB" id="A0A8J3AT04"/>
<protein>
    <submittedName>
        <fullName evidence="1">Uncharacterized protein</fullName>
    </submittedName>
</protein>
<organism evidence="1 2">
    <name type="scientific">Oxalicibacterium faecigallinarum</name>
    <dbReference type="NCBI Taxonomy" id="573741"/>
    <lineage>
        <taxon>Bacteria</taxon>
        <taxon>Pseudomonadati</taxon>
        <taxon>Pseudomonadota</taxon>
        <taxon>Betaproteobacteria</taxon>
        <taxon>Burkholderiales</taxon>
        <taxon>Oxalobacteraceae</taxon>
        <taxon>Oxalicibacterium</taxon>
    </lineage>
</organism>
<evidence type="ECO:0000313" key="2">
    <source>
        <dbReference type="Proteomes" id="UP000642180"/>
    </source>
</evidence>